<dbReference type="GO" id="GO:0061630">
    <property type="term" value="F:ubiquitin protein ligase activity"/>
    <property type="evidence" value="ECO:0007669"/>
    <property type="project" value="TreeGrafter"/>
</dbReference>
<feature type="transmembrane region" description="Helical" evidence="9">
    <location>
        <begin position="252"/>
        <end position="277"/>
    </location>
</feature>
<dbReference type="Pfam" id="PF02225">
    <property type="entry name" value="PA"/>
    <property type="match status" value="1"/>
</dbReference>
<dbReference type="InterPro" id="IPR001841">
    <property type="entry name" value="Znf_RING"/>
</dbReference>
<feature type="domain" description="RING-type" evidence="11">
    <location>
        <begin position="421"/>
        <end position="448"/>
    </location>
</feature>
<evidence type="ECO:0000256" key="4">
    <source>
        <dbReference type="ARBA" id="ARBA00022771"/>
    </source>
</evidence>
<dbReference type="Proteomes" id="UP000703661">
    <property type="component" value="Unassembled WGS sequence"/>
</dbReference>
<dbReference type="InterPro" id="IPR003137">
    <property type="entry name" value="PA_domain"/>
</dbReference>
<organism evidence="12 13">
    <name type="scientific">Entomortierella chlamydospora</name>
    <dbReference type="NCBI Taxonomy" id="101097"/>
    <lineage>
        <taxon>Eukaryota</taxon>
        <taxon>Fungi</taxon>
        <taxon>Fungi incertae sedis</taxon>
        <taxon>Mucoromycota</taxon>
        <taxon>Mortierellomycotina</taxon>
        <taxon>Mortierellomycetes</taxon>
        <taxon>Mortierellales</taxon>
        <taxon>Mortierellaceae</taxon>
        <taxon>Entomortierella</taxon>
    </lineage>
</organism>
<keyword evidence="2 9" id="KW-0812">Transmembrane</keyword>
<name>A0A9P6N757_9FUNG</name>
<dbReference type="SUPFAM" id="SSF52025">
    <property type="entry name" value="PA domain"/>
    <property type="match status" value="1"/>
</dbReference>
<dbReference type="InterPro" id="IPR051834">
    <property type="entry name" value="RING_finger_E3_ligase"/>
</dbReference>
<dbReference type="InterPro" id="IPR013083">
    <property type="entry name" value="Znf_RING/FYVE/PHD"/>
</dbReference>
<protein>
    <recommendedName>
        <fullName evidence="14">RING-type domain-containing protein</fullName>
    </recommendedName>
</protein>
<evidence type="ECO:0000256" key="5">
    <source>
        <dbReference type="ARBA" id="ARBA00022833"/>
    </source>
</evidence>
<dbReference type="SUPFAM" id="SSF57850">
    <property type="entry name" value="RING/U-box"/>
    <property type="match status" value="1"/>
</dbReference>
<evidence type="ECO:0000256" key="6">
    <source>
        <dbReference type="ARBA" id="ARBA00022989"/>
    </source>
</evidence>
<dbReference type="GO" id="GO:0005634">
    <property type="term" value="C:nucleus"/>
    <property type="evidence" value="ECO:0007669"/>
    <property type="project" value="TreeGrafter"/>
</dbReference>
<dbReference type="Pfam" id="PF17123">
    <property type="entry name" value="zf-RING_11"/>
    <property type="match status" value="1"/>
</dbReference>
<dbReference type="GO" id="GO:0008270">
    <property type="term" value="F:zinc ion binding"/>
    <property type="evidence" value="ECO:0007669"/>
    <property type="project" value="UniProtKB-KW"/>
</dbReference>
<dbReference type="InterPro" id="IPR046450">
    <property type="entry name" value="PA_dom_sf"/>
</dbReference>
<dbReference type="PANTHER" id="PTHR45931:SF3">
    <property type="entry name" value="RING ZINC FINGER-CONTAINING PROTEIN"/>
    <property type="match status" value="1"/>
</dbReference>
<evidence type="ECO:0000256" key="2">
    <source>
        <dbReference type="ARBA" id="ARBA00022692"/>
    </source>
</evidence>
<evidence type="ECO:0000256" key="7">
    <source>
        <dbReference type="ARBA" id="ARBA00023136"/>
    </source>
</evidence>
<evidence type="ECO:0000256" key="3">
    <source>
        <dbReference type="ARBA" id="ARBA00022723"/>
    </source>
</evidence>
<gene>
    <name evidence="12" type="ORF">BGZ80_010274</name>
</gene>
<evidence type="ECO:0000259" key="10">
    <source>
        <dbReference type="Pfam" id="PF02225"/>
    </source>
</evidence>
<evidence type="ECO:0000256" key="1">
    <source>
        <dbReference type="ARBA" id="ARBA00004370"/>
    </source>
</evidence>
<dbReference type="AlphaFoldDB" id="A0A9P6N757"/>
<keyword evidence="5" id="KW-0862">Zinc</keyword>
<comment type="caution">
    <text evidence="12">The sequence shown here is derived from an EMBL/GenBank/DDBJ whole genome shotgun (WGS) entry which is preliminary data.</text>
</comment>
<proteinExistence type="predicted"/>
<evidence type="ECO:0000313" key="13">
    <source>
        <dbReference type="Proteomes" id="UP000703661"/>
    </source>
</evidence>
<evidence type="ECO:0000256" key="9">
    <source>
        <dbReference type="SAM" id="Phobius"/>
    </source>
</evidence>
<dbReference type="GO" id="GO:0016020">
    <property type="term" value="C:membrane"/>
    <property type="evidence" value="ECO:0007669"/>
    <property type="project" value="UniProtKB-SubCell"/>
</dbReference>
<dbReference type="GO" id="GO:0006511">
    <property type="term" value="P:ubiquitin-dependent protein catabolic process"/>
    <property type="evidence" value="ECO:0007669"/>
    <property type="project" value="TreeGrafter"/>
</dbReference>
<dbReference type="Gene3D" id="3.50.30.30">
    <property type="match status" value="1"/>
</dbReference>
<dbReference type="PANTHER" id="PTHR45931">
    <property type="entry name" value="SI:CH211-59O9.10"/>
    <property type="match status" value="1"/>
</dbReference>
<keyword evidence="6 9" id="KW-1133">Transmembrane helix</keyword>
<comment type="subcellular location">
    <subcellularLocation>
        <location evidence="1">Membrane</location>
    </subcellularLocation>
</comment>
<sequence length="452" mass="47764">MVSLLPHSPQNKNTRPRWLSTALILITLSLPVEANLFGAVITRLAYDIVSVNNSSNINSLGVLASGGSLPVGTISDTAGIPSSGVLTLVLRWDHLLTVKNPICNTNVTQGVLYDMGFGCSPTFNPNTTLPTPNLYGLPKVALIRRGGPGGDNGCSFRSKILLAINGGAVGAIIYNSPGMGPIDGATAADSSSDPTLSIPGMIVSYDSGLKMRALLQQYESAPVSTNGTAPPANSSGNTRVRIGFSTNSNMSIIWEIILIVVLALLGTSFAVSVIIHFRLYTLRRRYRAEVLARGGEILPNGRIRTGKTLEKAALDELPVRVFGQGSSTIPAISAKSPMDSIDTASSTVQPAKLEDEDNDKNGTEMCQYGNGSLALRPKNPESVVSFSARSMRSVTAVAAAEALDSGTNANAPANMFDNDTCAICIDEFVEGDQIRTLPCHHEYHCECIGKLS</sequence>
<evidence type="ECO:0008006" key="14">
    <source>
        <dbReference type="Google" id="ProtNLM"/>
    </source>
</evidence>
<evidence type="ECO:0000313" key="12">
    <source>
        <dbReference type="EMBL" id="KAG0024695.1"/>
    </source>
</evidence>
<keyword evidence="13" id="KW-1185">Reference proteome</keyword>
<keyword evidence="4" id="KW-0863">Zinc-finger</keyword>
<keyword evidence="3" id="KW-0479">Metal-binding</keyword>
<accession>A0A9P6N757</accession>
<feature type="region of interest" description="Disordered" evidence="8">
    <location>
        <begin position="337"/>
        <end position="362"/>
    </location>
</feature>
<feature type="domain" description="PA" evidence="10">
    <location>
        <begin position="138"/>
        <end position="210"/>
    </location>
</feature>
<dbReference type="EMBL" id="JAAAID010000007">
    <property type="protein sequence ID" value="KAG0024695.1"/>
    <property type="molecule type" value="Genomic_DNA"/>
</dbReference>
<evidence type="ECO:0000259" key="11">
    <source>
        <dbReference type="Pfam" id="PF17123"/>
    </source>
</evidence>
<reference evidence="12" key="1">
    <citation type="journal article" date="2020" name="Fungal Divers.">
        <title>Resolving the Mortierellaceae phylogeny through synthesis of multi-gene phylogenetics and phylogenomics.</title>
        <authorList>
            <person name="Vandepol N."/>
            <person name="Liber J."/>
            <person name="Desiro A."/>
            <person name="Na H."/>
            <person name="Kennedy M."/>
            <person name="Barry K."/>
            <person name="Grigoriev I.V."/>
            <person name="Miller A.N."/>
            <person name="O'Donnell K."/>
            <person name="Stajich J.E."/>
            <person name="Bonito G."/>
        </authorList>
    </citation>
    <scope>NUCLEOTIDE SEQUENCE</scope>
    <source>
        <strain evidence="12">NRRL 2769</strain>
    </source>
</reference>
<keyword evidence="7 9" id="KW-0472">Membrane</keyword>
<evidence type="ECO:0000256" key="8">
    <source>
        <dbReference type="SAM" id="MobiDB-lite"/>
    </source>
</evidence>
<dbReference type="Gene3D" id="3.30.40.10">
    <property type="entry name" value="Zinc/RING finger domain, C3HC4 (zinc finger)"/>
    <property type="match status" value="1"/>
</dbReference>